<keyword evidence="2" id="KW-1185">Reference proteome</keyword>
<gene>
    <name evidence="1" type="ORF">ACFPT7_05420</name>
</gene>
<proteinExistence type="predicted"/>
<name>A0ABW1ECB5_9BACT</name>
<evidence type="ECO:0000313" key="2">
    <source>
        <dbReference type="Proteomes" id="UP001596091"/>
    </source>
</evidence>
<dbReference type="RefSeq" id="WP_263337265.1">
    <property type="nucleotide sequence ID" value="NZ_JAGSYH010000004.1"/>
</dbReference>
<dbReference type="Proteomes" id="UP001596091">
    <property type="component" value="Unassembled WGS sequence"/>
</dbReference>
<sequence>MENAHLRLGLLEYVRMTEKASTRIRLRVDRYMGEDRQAHLLSVFGNDSDVGAITAAVHEKATFTLTFPDGTTKEVTLGEHASCYKGAVALPGRKHPVRHLLAVSQELHTNGTSGRTLLLRYRRAEAWATLVSFLGLPADSAWADYVLGVVERKKRIEEIDGIGCEPVLISVSTEEMLEWLGEGLRSQALTFPVMSGPIRWPEVSVPTILETVAEQIS</sequence>
<evidence type="ECO:0000313" key="1">
    <source>
        <dbReference type="EMBL" id="MFC5861723.1"/>
    </source>
</evidence>
<accession>A0ABW1ECB5</accession>
<reference evidence="2" key="1">
    <citation type="journal article" date="2019" name="Int. J. Syst. Evol. Microbiol.">
        <title>The Global Catalogue of Microorganisms (GCM) 10K type strain sequencing project: providing services to taxonomists for standard genome sequencing and annotation.</title>
        <authorList>
            <consortium name="The Broad Institute Genomics Platform"/>
            <consortium name="The Broad Institute Genome Sequencing Center for Infectious Disease"/>
            <person name="Wu L."/>
            <person name="Ma J."/>
        </authorList>
    </citation>
    <scope>NUCLEOTIDE SEQUENCE [LARGE SCALE GENOMIC DNA]</scope>
    <source>
        <strain evidence="2">JCM 4087</strain>
    </source>
</reference>
<comment type="caution">
    <text evidence="1">The sequence shown here is derived from an EMBL/GenBank/DDBJ whole genome shotgun (WGS) entry which is preliminary data.</text>
</comment>
<protein>
    <submittedName>
        <fullName evidence="1">Uncharacterized protein</fullName>
    </submittedName>
</protein>
<dbReference type="EMBL" id="JBHSPH010000002">
    <property type="protein sequence ID" value="MFC5861723.1"/>
    <property type="molecule type" value="Genomic_DNA"/>
</dbReference>
<organism evidence="1 2">
    <name type="scientific">Acidicapsa dinghuensis</name>
    <dbReference type="NCBI Taxonomy" id="2218256"/>
    <lineage>
        <taxon>Bacteria</taxon>
        <taxon>Pseudomonadati</taxon>
        <taxon>Acidobacteriota</taxon>
        <taxon>Terriglobia</taxon>
        <taxon>Terriglobales</taxon>
        <taxon>Acidobacteriaceae</taxon>
        <taxon>Acidicapsa</taxon>
    </lineage>
</organism>